<protein>
    <submittedName>
        <fullName evidence="1">Uncharacterized protein</fullName>
    </submittedName>
</protein>
<sequence>MLEAWVIAQRRQRLHERGCALTIGLQHLILLEAVEHRQRCPTRQGVAGVRMRVQEAARHVIVEESLVDGVAREHQRQGQVAAADAFGQAQQVGPDRRFVRQGSLLEGEERAGTAASDRDLVGDQLHLVPIAQRARGTEVGRVVHRHAGGPLHQGLEDQRRDAVVASLEEHLQFMRSAQRHIDSRFAGRCLARVGRHHLVRTHQQRVVGVAEHRHIGDGQRT</sequence>
<dbReference type="EMBL" id="MLJW01004125">
    <property type="protein sequence ID" value="OIQ70593.1"/>
    <property type="molecule type" value="Genomic_DNA"/>
</dbReference>
<gene>
    <name evidence="1" type="ORF">GALL_477900</name>
</gene>
<comment type="caution">
    <text evidence="1">The sequence shown here is derived from an EMBL/GenBank/DDBJ whole genome shotgun (WGS) entry which is preliminary data.</text>
</comment>
<dbReference type="AlphaFoldDB" id="A0A1J5PG46"/>
<reference evidence="1" key="1">
    <citation type="submission" date="2016-10" db="EMBL/GenBank/DDBJ databases">
        <title>Sequence of Gallionella enrichment culture.</title>
        <authorList>
            <person name="Poehlein A."/>
            <person name="Muehling M."/>
            <person name="Daniel R."/>
        </authorList>
    </citation>
    <scope>NUCLEOTIDE SEQUENCE</scope>
</reference>
<name>A0A1J5PG46_9ZZZZ</name>
<proteinExistence type="predicted"/>
<accession>A0A1J5PG46</accession>
<evidence type="ECO:0000313" key="1">
    <source>
        <dbReference type="EMBL" id="OIQ70593.1"/>
    </source>
</evidence>
<organism evidence="1">
    <name type="scientific">mine drainage metagenome</name>
    <dbReference type="NCBI Taxonomy" id="410659"/>
    <lineage>
        <taxon>unclassified sequences</taxon>
        <taxon>metagenomes</taxon>
        <taxon>ecological metagenomes</taxon>
    </lineage>
</organism>